<evidence type="ECO:0000256" key="3">
    <source>
        <dbReference type="ARBA" id="ARBA00013017"/>
    </source>
</evidence>
<dbReference type="Proteomes" id="UP000320176">
    <property type="component" value="Unassembled WGS sequence"/>
</dbReference>
<dbReference type="FunFam" id="3.40.30.10:FF:000007">
    <property type="entry name" value="Thioredoxin-dependent thiol peroxidase"/>
    <property type="match status" value="1"/>
</dbReference>
<keyword evidence="7" id="KW-1015">Disulfide bond</keyword>
<name>A0A5C6ALX9_9BACT</name>
<evidence type="ECO:0000256" key="2">
    <source>
        <dbReference type="ARBA" id="ARBA00011245"/>
    </source>
</evidence>
<proteinExistence type="inferred from homology"/>
<keyword evidence="15" id="KW-1185">Reference proteome</keyword>
<dbReference type="InterPro" id="IPR050924">
    <property type="entry name" value="Peroxiredoxin_BCP/PrxQ"/>
</dbReference>
<organism evidence="14 15">
    <name type="scientific">Stieleria varia</name>
    <dbReference type="NCBI Taxonomy" id="2528005"/>
    <lineage>
        <taxon>Bacteria</taxon>
        <taxon>Pseudomonadati</taxon>
        <taxon>Planctomycetota</taxon>
        <taxon>Planctomycetia</taxon>
        <taxon>Pirellulales</taxon>
        <taxon>Pirellulaceae</taxon>
        <taxon>Stieleria</taxon>
    </lineage>
</organism>
<dbReference type="PANTHER" id="PTHR42801:SF4">
    <property type="entry name" value="AHPC_TSA FAMILY PROTEIN"/>
    <property type="match status" value="1"/>
</dbReference>
<evidence type="ECO:0000256" key="7">
    <source>
        <dbReference type="ARBA" id="ARBA00023157"/>
    </source>
</evidence>
<evidence type="ECO:0000256" key="1">
    <source>
        <dbReference type="ARBA" id="ARBA00003330"/>
    </source>
</evidence>
<evidence type="ECO:0000313" key="14">
    <source>
        <dbReference type="EMBL" id="TWU01063.1"/>
    </source>
</evidence>
<dbReference type="GO" id="GO:0034599">
    <property type="term" value="P:cellular response to oxidative stress"/>
    <property type="evidence" value="ECO:0007669"/>
    <property type="project" value="TreeGrafter"/>
</dbReference>
<feature type="domain" description="Thioredoxin" evidence="13">
    <location>
        <begin position="49"/>
        <end position="214"/>
    </location>
</feature>
<dbReference type="GO" id="GO:0005737">
    <property type="term" value="C:cytoplasm"/>
    <property type="evidence" value="ECO:0007669"/>
    <property type="project" value="TreeGrafter"/>
</dbReference>
<evidence type="ECO:0000313" key="15">
    <source>
        <dbReference type="Proteomes" id="UP000320176"/>
    </source>
</evidence>
<keyword evidence="4 14" id="KW-0575">Peroxidase</keyword>
<keyword evidence="5" id="KW-0049">Antioxidant</keyword>
<comment type="subunit">
    <text evidence="2">Monomer.</text>
</comment>
<evidence type="ECO:0000256" key="6">
    <source>
        <dbReference type="ARBA" id="ARBA00023002"/>
    </source>
</evidence>
<evidence type="ECO:0000259" key="13">
    <source>
        <dbReference type="PROSITE" id="PS51352"/>
    </source>
</evidence>
<reference evidence="14 15" key="1">
    <citation type="submission" date="2019-02" db="EMBL/GenBank/DDBJ databases">
        <title>Deep-cultivation of Planctomycetes and their phenomic and genomic characterization uncovers novel biology.</title>
        <authorList>
            <person name="Wiegand S."/>
            <person name="Jogler M."/>
            <person name="Boedeker C."/>
            <person name="Pinto D."/>
            <person name="Vollmers J."/>
            <person name="Rivas-Marin E."/>
            <person name="Kohn T."/>
            <person name="Peeters S.H."/>
            <person name="Heuer A."/>
            <person name="Rast P."/>
            <person name="Oberbeckmann S."/>
            <person name="Bunk B."/>
            <person name="Jeske O."/>
            <person name="Meyerdierks A."/>
            <person name="Storesund J.E."/>
            <person name="Kallscheuer N."/>
            <person name="Luecker S."/>
            <person name="Lage O.M."/>
            <person name="Pohl T."/>
            <person name="Merkel B.J."/>
            <person name="Hornburger P."/>
            <person name="Mueller R.-W."/>
            <person name="Bruemmer F."/>
            <person name="Labrenz M."/>
            <person name="Spormann A.M."/>
            <person name="Op Den Camp H."/>
            <person name="Overmann J."/>
            <person name="Amann R."/>
            <person name="Jetten M.S.M."/>
            <person name="Mascher T."/>
            <person name="Medema M.H."/>
            <person name="Devos D.P."/>
            <person name="Kaster A.-K."/>
            <person name="Ovreas L."/>
            <person name="Rohde M."/>
            <person name="Galperin M.Y."/>
            <person name="Jogler C."/>
        </authorList>
    </citation>
    <scope>NUCLEOTIDE SEQUENCE [LARGE SCALE GENOMIC DNA]</scope>
    <source>
        <strain evidence="14 15">Pla52n</strain>
    </source>
</reference>
<dbReference type="InterPro" id="IPR036249">
    <property type="entry name" value="Thioredoxin-like_sf"/>
</dbReference>
<dbReference type="PANTHER" id="PTHR42801">
    <property type="entry name" value="THIOREDOXIN-DEPENDENT PEROXIDE REDUCTASE"/>
    <property type="match status" value="1"/>
</dbReference>
<accession>A0A5C6ALX9</accession>
<evidence type="ECO:0000256" key="12">
    <source>
        <dbReference type="ARBA" id="ARBA00049091"/>
    </source>
</evidence>
<evidence type="ECO:0000256" key="4">
    <source>
        <dbReference type="ARBA" id="ARBA00022559"/>
    </source>
</evidence>
<evidence type="ECO:0000256" key="8">
    <source>
        <dbReference type="ARBA" id="ARBA00023284"/>
    </source>
</evidence>
<comment type="caution">
    <text evidence="14">The sequence shown here is derived from an EMBL/GenBank/DDBJ whole genome shotgun (WGS) entry which is preliminary data.</text>
</comment>
<dbReference type="EC" id="1.11.1.24" evidence="3"/>
<dbReference type="InterPro" id="IPR000866">
    <property type="entry name" value="AhpC/TSA"/>
</dbReference>
<dbReference type="GO" id="GO:0045454">
    <property type="term" value="P:cell redox homeostasis"/>
    <property type="evidence" value="ECO:0007669"/>
    <property type="project" value="TreeGrafter"/>
</dbReference>
<keyword evidence="6 14" id="KW-0560">Oxidoreductase</keyword>
<dbReference type="Gene3D" id="3.40.30.10">
    <property type="entry name" value="Glutaredoxin"/>
    <property type="match status" value="1"/>
</dbReference>
<sequence>MIRLAFPASASLSPPWTAPMRYSIALTLFSLLALVLSAPAISADDAVSLSVGDEAPKFEAKDDSGETWKSTDHVGKKIIVLYFYPADMTGGCTAQACAYRDRMDELAAKDVMVVGVSGDTVENHKLFKKAHDLNFALLADTEGKVANAFGVPVSLGAKTVEKLILGKNESLTRNVTAKRWTFVIGLDGKIAYKDEKVNAKQDPEKIAEVIKDLK</sequence>
<keyword evidence="8" id="KW-0676">Redox-active center</keyword>
<dbReference type="InterPro" id="IPR013766">
    <property type="entry name" value="Thioredoxin_domain"/>
</dbReference>
<evidence type="ECO:0000256" key="5">
    <source>
        <dbReference type="ARBA" id="ARBA00022862"/>
    </source>
</evidence>
<gene>
    <name evidence="14" type="primary">bcp_3</name>
    <name evidence="14" type="ORF">Pla52n_44340</name>
</gene>
<dbReference type="Pfam" id="PF00578">
    <property type="entry name" value="AhpC-TSA"/>
    <property type="match status" value="1"/>
</dbReference>
<dbReference type="GO" id="GO:0008379">
    <property type="term" value="F:thioredoxin peroxidase activity"/>
    <property type="evidence" value="ECO:0007669"/>
    <property type="project" value="TreeGrafter"/>
</dbReference>
<dbReference type="PROSITE" id="PS51352">
    <property type="entry name" value="THIOREDOXIN_2"/>
    <property type="match status" value="1"/>
</dbReference>
<evidence type="ECO:0000256" key="10">
    <source>
        <dbReference type="ARBA" id="ARBA00038489"/>
    </source>
</evidence>
<comment type="function">
    <text evidence="1">Thiol-specific peroxidase that catalyzes the reduction of hydrogen peroxide and organic hydroperoxides to water and alcohols, respectively. Plays a role in cell protection against oxidative stress by detoxifying peroxides and as sensor of hydrogen peroxide-mediated signaling events.</text>
</comment>
<evidence type="ECO:0000256" key="11">
    <source>
        <dbReference type="ARBA" id="ARBA00042639"/>
    </source>
</evidence>
<evidence type="ECO:0000256" key="9">
    <source>
        <dbReference type="ARBA" id="ARBA00032824"/>
    </source>
</evidence>
<comment type="catalytic activity">
    <reaction evidence="12">
        <text>a hydroperoxide + [thioredoxin]-dithiol = an alcohol + [thioredoxin]-disulfide + H2O</text>
        <dbReference type="Rhea" id="RHEA:62620"/>
        <dbReference type="Rhea" id="RHEA-COMP:10698"/>
        <dbReference type="Rhea" id="RHEA-COMP:10700"/>
        <dbReference type="ChEBI" id="CHEBI:15377"/>
        <dbReference type="ChEBI" id="CHEBI:29950"/>
        <dbReference type="ChEBI" id="CHEBI:30879"/>
        <dbReference type="ChEBI" id="CHEBI:35924"/>
        <dbReference type="ChEBI" id="CHEBI:50058"/>
        <dbReference type="EC" id="1.11.1.24"/>
    </reaction>
</comment>
<comment type="similarity">
    <text evidence="10">Belongs to the peroxiredoxin family. BCP/PrxQ subfamily.</text>
</comment>
<dbReference type="AlphaFoldDB" id="A0A5C6ALX9"/>
<dbReference type="CDD" id="cd03017">
    <property type="entry name" value="PRX_BCP"/>
    <property type="match status" value="1"/>
</dbReference>
<dbReference type="EMBL" id="SJPN01000005">
    <property type="protein sequence ID" value="TWU01063.1"/>
    <property type="molecule type" value="Genomic_DNA"/>
</dbReference>
<protein>
    <recommendedName>
        <fullName evidence="3">thioredoxin-dependent peroxiredoxin</fullName>
        <ecNumber evidence="3">1.11.1.24</ecNumber>
    </recommendedName>
    <alternativeName>
        <fullName evidence="9">Thioredoxin peroxidase</fullName>
    </alternativeName>
    <alternativeName>
        <fullName evidence="11">Thioredoxin-dependent peroxiredoxin Bcp</fullName>
    </alternativeName>
</protein>
<dbReference type="SUPFAM" id="SSF52833">
    <property type="entry name" value="Thioredoxin-like"/>
    <property type="match status" value="1"/>
</dbReference>